<evidence type="ECO:0000256" key="4">
    <source>
        <dbReference type="ARBA" id="ARBA00011903"/>
    </source>
</evidence>
<feature type="domain" description="Polysaccharide chain length determinant N-terminal" evidence="18">
    <location>
        <begin position="18"/>
        <end position="109"/>
    </location>
</feature>
<dbReference type="Pfam" id="PF02706">
    <property type="entry name" value="Wzz"/>
    <property type="match status" value="1"/>
</dbReference>
<dbReference type="OrthoDB" id="9775724at2"/>
<dbReference type="PANTHER" id="PTHR32309:SF13">
    <property type="entry name" value="FERRIC ENTEROBACTIN TRANSPORT PROTEIN FEPE"/>
    <property type="match status" value="1"/>
</dbReference>
<feature type="transmembrane region" description="Helical" evidence="17">
    <location>
        <begin position="33"/>
        <end position="51"/>
    </location>
</feature>
<evidence type="ECO:0000256" key="6">
    <source>
        <dbReference type="ARBA" id="ARBA00022519"/>
    </source>
</evidence>
<dbReference type="Proteomes" id="UP000000683">
    <property type="component" value="Chromosome"/>
</dbReference>
<comment type="similarity">
    <text evidence="3">Belongs to the etk/wzc family.</text>
</comment>
<dbReference type="InterPro" id="IPR005702">
    <property type="entry name" value="Wzc-like_C"/>
</dbReference>
<dbReference type="eggNOG" id="COG3206">
    <property type="taxonomic scope" value="Bacteria"/>
</dbReference>
<feature type="domain" description="AAA" evidence="19">
    <location>
        <begin position="553"/>
        <end position="684"/>
    </location>
</feature>
<feature type="coiled-coil region" evidence="16">
    <location>
        <begin position="227"/>
        <end position="285"/>
    </location>
</feature>
<evidence type="ECO:0000256" key="5">
    <source>
        <dbReference type="ARBA" id="ARBA00022475"/>
    </source>
</evidence>
<keyword evidence="11" id="KW-0067">ATP-binding</keyword>
<evidence type="ECO:0000256" key="10">
    <source>
        <dbReference type="ARBA" id="ARBA00022777"/>
    </source>
</evidence>
<dbReference type="Pfam" id="PF13614">
    <property type="entry name" value="AAA_31"/>
    <property type="match status" value="1"/>
</dbReference>
<dbReference type="InterPro" id="IPR025669">
    <property type="entry name" value="AAA_dom"/>
</dbReference>
<reference evidence="20 21" key="1">
    <citation type="journal article" date="2011" name="J. Bacteriol.">
        <title>Complete genome sequence of the polycyclic aromatic hydrocarbon-degrading bacterium Alteromonas sp. strain SN2.</title>
        <authorList>
            <person name="Jin H.M."/>
            <person name="Jeong H."/>
            <person name="Moon E.J."/>
            <person name="Math R.K."/>
            <person name="Lee K."/>
            <person name="Kim H.J."/>
            <person name="Jeon C.O."/>
            <person name="Oh T.K."/>
            <person name="Kim J.F."/>
        </authorList>
    </citation>
    <scope>NUCLEOTIDE SEQUENCE [LARGE SCALE GENOMIC DNA]</scope>
    <source>
        <strain evidence="21">JCM 17741 / KACC 18427 / KCTC 11700BP / SN2</strain>
    </source>
</reference>
<dbReference type="GO" id="GO:0005524">
    <property type="term" value="F:ATP binding"/>
    <property type="evidence" value="ECO:0007669"/>
    <property type="project" value="UniProtKB-KW"/>
</dbReference>
<accession>F5ZD25</accession>
<organism evidence="20 21">
    <name type="scientific">Alteromonas naphthalenivorans</name>
    <dbReference type="NCBI Taxonomy" id="715451"/>
    <lineage>
        <taxon>Bacteria</taxon>
        <taxon>Pseudomonadati</taxon>
        <taxon>Pseudomonadota</taxon>
        <taxon>Gammaproteobacteria</taxon>
        <taxon>Alteromonadales</taxon>
        <taxon>Alteromonadaceae</taxon>
        <taxon>Alteromonas/Salinimonas group</taxon>
        <taxon>Alteromonas</taxon>
    </lineage>
</organism>
<evidence type="ECO:0000256" key="8">
    <source>
        <dbReference type="ARBA" id="ARBA00022692"/>
    </source>
</evidence>
<dbReference type="PANTHER" id="PTHR32309">
    <property type="entry name" value="TYROSINE-PROTEIN KINASE"/>
    <property type="match status" value="1"/>
</dbReference>
<evidence type="ECO:0000256" key="3">
    <source>
        <dbReference type="ARBA" id="ARBA00008883"/>
    </source>
</evidence>
<keyword evidence="7" id="KW-0808">Transferase</keyword>
<keyword evidence="9" id="KW-0547">Nucleotide-binding</keyword>
<feature type="coiled-coil region" evidence="16">
    <location>
        <begin position="309"/>
        <end position="417"/>
    </location>
</feature>
<comment type="subcellular location">
    <subcellularLocation>
        <location evidence="1">Cell inner membrane</location>
        <topology evidence="1">Multi-pass membrane protein</topology>
    </subcellularLocation>
</comment>
<dbReference type="EMBL" id="CP002339">
    <property type="protein sequence ID" value="AEF03787.1"/>
    <property type="molecule type" value="Genomic_DNA"/>
</dbReference>
<evidence type="ECO:0000256" key="2">
    <source>
        <dbReference type="ARBA" id="ARBA00007316"/>
    </source>
</evidence>
<evidence type="ECO:0000256" key="17">
    <source>
        <dbReference type="SAM" id="Phobius"/>
    </source>
</evidence>
<dbReference type="InterPro" id="IPR003856">
    <property type="entry name" value="LPS_length_determ_N"/>
</dbReference>
<evidence type="ECO:0000259" key="18">
    <source>
        <dbReference type="Pfam" id="PF02706"/>
    </source>
</evidence>
<evidence type="ECO:0000313" key="20">
    <source>
        <dbReference type="EMBL" id="AEF03787.1"/>
    </source>
</evidence>
<keyword evidence="12 17" id="KW-1133">Transmembrane helix</keyword>
<sequence length="736" mass="82020">MNELKTQSSANENAEEKQFDIGFYIKALWRSKWKIVSFTFGVTVIAALLILRLPSIYEAKATLYIKKENATPVASNSAPSMDMGAREYLKTQFGILQSDSLALEVINELQLAKVTSEDKQLSTASDDSVVSILKQSLKDFVGAPQQLSTSEISAADIKLQQTLEWYKRNISIKPVAFTQLVNISFQSEDPQLAADVINTLGNAYINSFLSAKMEQTDKAIEWLQSRNVSVADELAMAENELQQFIRREQIVGSSNGMQSLNAETLRNLNERRLEVREQRIRLENILSQTKSSEILDTGVLSQFTESTVLQELGRAEREAENQFNEVNQRYGPKHPKYIAANTQLQQVRSRLSTRVQSELSDLTQKLANLKQTEASLQRELASAESEVLNDSGKEAELNRLKLNVARLSELNELISRRFKELDITSDFSSENARFIDQAKRPLYPVKPAKAKLLIVVIVLSSGFACFVVVLLTFLNNTYRRSVEIEEELKAKFLGLIPKVSTKKNQVLPLHIYFDKEYRLFSEAVKTIRTGHMLGQLNNNNVVTLVTSAVPSEGKSTTSCNLSFSFGQMDKVLLIDADLRKPSIAKRFGLPAYQQGLSDILNTGVDVESCIVPDSQSGIDILPAGHYTHNALELFAGDAFATLLEKLKHKYTKIVIDSAPCQAVSDTLVLAKLADTVIFVVKADSTKKQVVKSAVRRLREAGGIIEGVVLNAADVSKQDGEYSGYYDYYGYADTEKA</sequence>
<proteinExistence type="inferred from homology"/>
<feature type="transmembrane region" description="Helical" evidence="17">
    <location>
        <begin position="452"/>
        <end position="474"/>
    </location>
</feature>
<evidence type="ECO:0000256" key="11">
    <source>
        <dbReference type="ARBA" id="ARBA00022840"/>
    </source>
</evidence>
<dbReference type="HOGENOM" id="CLU_009912_2_1_6"/>
<keyword evidence="16" id="KW-0175">Coiled coil</keyword>
<dbReference type="GO" id="GO:0004715">
    <property type="term" value="F:non-membrane spanning protein tyrosine kinase activity"/>
    <property type="evidence" value="ECO:0007669"/>
    <property type="project" value="UniProtKB-EC"/>
</dbReference>
<keyword evidence="6" id="KW-0997">Cell inner membrane</keyword>
<keyword evidence="21" id="KW-1185">Reference proteome</keyword>
<protein>
    <recommendedName>
        <fullName evidence="4">non-specific protein-tyrosine kinase</fullName>
        <ecNumber evidence="4">2.7.10.2</ecNumber>
    </recommendedName>
</protein>
<evidence type="ECO:0000259" key="19">
    <source>
        <dbReference type="Pfam" id="PF13614"/>
    </source>
</evidence>
<dbReference type="InterPro" id="IPR050445">
    <property type="entry name" value="Bact_polysacc_biosynth/exp"/>
</dbReference>
<dbReference type="AlphaFoldDB" id="F5ZD25"/>
<keyword evidence="13 17" id="KW-0472">Membrane</keyword>
<evidence type="ECO:0000256" key="9">
    <source>
        <dbReference type="ARBA" id="ARBA00022741"/>
    </source>
</evidence>
<dbReference type="KEGG" id="alt:ambt_11330"/>
<evidence type="ECO:0000256" key="7">
    <source>
        <dbReference type="ARBA" id="ARBA00022679"/>
    </source>
</evidence>
<keyword evidence="10" id="KW-0418">Kinase</keyword>
<comment type="similarity">
    <text evidence="2">Belongs to the CpsD/CapB family.</text>
</comment>
<evidence type="ECO:0000256" key="16">
    <source>
        <dbReference type="SAM" id="Coils"/>
    </source>
</evidence>
<dbReference type="SUPFAM" id="SSF52540">
    <property type="entry name" value="P-loop containing nucleoside triphosphate hydrolases"/>
    <property type="match status" value="1"/>
</dbReference>
<keyword evidence="8 17" id="KW-0812">Transmembrane</keyword>
<dbReference type="Gene3D" id="3.40.50.300">
    <property type="entry name" value="P-loop containing nucleotide triphosphate hydrolases"/>
    <property type="match status" value="1"/>
</dbReference>
<dbReference type="GO" id="GO:0005886">
    <property type="term" value="C:plasma membrane"/>
    <property type="evidence" value="ECO:0007669"/>
    <property type="project" value="UniProtKB-SubCell"/>
</dbReference>
<keyword evidence="14" id="KW-0829">Tyrosine-protein kinase</keyword>
<evidence type="ECO:0000313" key="21">
    <source>
        <dbReference type="Proteomes" id="UP000000683"/>
    </source>
</evidence>
<evidence type="ECO:0000256" key="15">
    <source>
        <dbReference type="ARBA" id="ARBA00051245"/>
    </source>
</evidence>
<gene>
    <name evidence="20" type="ordered locus">ambt_11330</name>
</gene>
<evidence type="ECO:0000256" key="12">
    <source>
        <dbReference type="ARBA" id="ARBA00022989"/>
    </source>
</evidence>
<evidence type="ECO:0000256" key="13">
    <source>
        <dbReference type="ARBA" id="ARBA00023136"/>
    </source>
</evidence>
<evidence type="ECO:0000256" key="1">
    <source>
        <dbReference type="ARBA" id="ARBA00004429"/>
    </source>
</evidence>
<evidence type="ECO:0000256" key="14">
    <source>
        <dbReference type="ARBA" id="ARBA00023137"/>
    </source>
</evidence>
<name>F5ZD25_ALTNA</name>
<dbReference type="CDD" id="cd05387">
    <property type="entry name" value="BY-kinase"/>
    <property type="match status" value="1"/>
</dbReference>
<dbReference type="NCBIfam" id="TIGR01007">
    <property type="entry name" value="eps_fam"/>
    <property type="match status" value="1"/>
</dbReference>
<dbReference type="EC" id="2.7.10.2" evidence="4"/>
<dbReference type="RefSeq" id="WP_013784718.1">
    <property type="nucleotide sequence ID" value="NC_015554.1"/>
</dbReference>
<dbReference type="eggNOG" id="COG0489">
    <property type="taxonomic scope" value="Bacteria"/>
</dbReference>
<keyword evidence="5" id="KW-1003">Cell membrane</keyword>
<dbReference type="InterPro" id="IPR027417">
    <property type="entry name" value="P-loop_NTPase"/>
</dbReference>
<comment type="catalytic activity">
    <reaction evidence="15">
        <text>L-tyrosyl-[protein] + ATP = O-phospho-L-tyrosyl-[protein] + ADP + H(+)</text>
        <dbReference type="Rhea" id="RHEA:10596"/>
        <dbReference type="Rhea" id="RHEA-COMP:10136"/>
        <dbReference type="Rhea" id="RHEA-COMP:20101"/>
        <dbReference type="ChEBI" id="CHEBI:15378"/>
        <dbReference type="ChEBI" id="CHEBI:30616"/>
        <dbReference type="ChEBI" id="CHEBI:46858"/>
        <dbReference type="ChEBI" id="CHEBI:61978"/>
        <dbReference type="ChEBI" id="CHEBI:456216"/>
        <dbReference type="EC" id="2.7.10.2"/>
    </reaction>
</comment>